<name>A0ACB8RUX1_9AGAM</name>
<gene>
    <name evidence="1" type="ORF">FA95DRAFT_1208993</name>
</gene>
<dbReference type="EMBL" id="MU275901">
    <property type="protein sequence ID" value="KAI0047607.1"/>
    <property type="molecule type" value="Genomic_DNA"/>
</dbReference>
<proteinExistence type="predicted"/>
<accession>A0ACB8RUX1</accession>
<evidence type="ECO:0000313" key="1">
    <source>
        <dbReference type="EMBL" id="KAI0047607.1"/>
    </source>
</evidence>
<reference evidence="1" key="2">
    <citation type="journal article" date="2022" name="New Phytol.">
        <title>Evolutionary transition to the ectomycorrhizal habit in the genomes of a hyperdiverse lineage of mushroom-forming fungi.</title>
        <authorList>
            <person name="Looney B."/>
            <person name="Miyauchi S."/>
            <person name="Morin E."/>
            <person name="Drula E."/>
            <person name="Courty P.E."/>
            <person name="Kohler A."/>
            <person name="Kuo A."/>
            <person name="LaButti K."/>
            <person name="Pangilinan J."/>
            <person name="Lipzen A."/>
            <person name="Riley R."/>
            <person name="Andreopoulos W."/>
            <person name="He G."/>
            <person name="Johnson J."/>
            <person name="Nolan M."/>
            <person name="Tritt A."/>
            <person name="Barry K.W."/>
            <person name="Grigoriev I.V."/>
            <person name="Nagy L.G."/>
            <person name="Hibbett D."/>
            <person name="Henrissat B."/>
            <person name="Matheny P.B."/>
            <person name="Labbe J."/>
            <person name="Martin F.M."/>
        </authorList>
    </citation>
    <scope>NUCLEOTIDE SEQUENCE</scope>
    <source>
        <strain evidence="1">FP105234-sp</strain>
    </source>
</reference>
<dbReference type="Proteomes" id="UP000814033">
    <property type="component" value="Unassembled WGS sequence"/>
</dbReference>
<organism evidence="1 2">
    <name type="scientific">Auriscalpium vulgare</name>
    <dbReference type="NCBI Taxonomy" id="40419"/>
    <lineage>
        <taxon>Eukaryota</taxon>
        <taxon>Fungi</taxon>
        <taxon>Dikarya</taxon>
        <taxon>Basidiomycota</taxon>
        <taxon>Agaricomycotina</taxon>
        <taxon>Agaricomycetes</taxon>
        <taxon>Russulales</taxon>
        <taxon>Auriscalpiaceae</taxon>
        <taxon>Auriscalpium</taxon>
    </lineage>
</organism>
<reference evidence="1" key="1">
    <citation type="submission" date="2021-02" db="EMBL/GenBank/DDBJ databases">
        <authorList>
            <consortium name="DOE Joint Genome Institute"/>
            <person name="Ahrendt S."/>
            <person name="Looney B.P."/>
            <person name="Miyauchi S."/>
            <person name="Morin E."/>
            <person name="Drula E."/>
            <person name="Courty P.E."/>
            <person name="Chicoki N."/>
            <person name="Fauchery L."/>
            <person name="Kohler A."/>
            <person name="Kuo A."/>
            <person name="Labutti K."/>
            <person name="Pangilinan J."/>
            <person name="Lipzen A."/>
            <person name="Riley R."/>
            <person name="Andreopoulos W."/>
            <person name="He G."/>
            <person name="Johnson J."/>
            <person name="Barry K.W."/>
            <person name="Grigoriev I.V."/>
            <person name="Nagy L."/>
            <person name="Hibbett D."/>
            <person name="Henrissat B."/>
            <person name="Matheny P.B."/>
            <person name="Labbe J."/>
            <person name="Martin F."/>
        </authorList>
    </citation>
    <scope>NUCLEOTIDE SEQUENCE</scope>
    <source>
        <strain evidence="1">FP105234-sp</strain>
    </source>
</reference>
<evidence type="ECO:0000313" key="2">
    <source>
        <dbReference type="Proteomes" id="UP000814033"/>
    </source>
</evidence>
<protein>
    <submittedName>
        <fullName evidence="1">Uncharacterized protein</fullName>
    </submittedName>
</protein>
<sequence>MGGYAVSTILTLVSATYVLALTPAIEPTPLASLHFNSPADLPYQVEPSPVLRGSQFGYNICNSTTQNQQSLCQTMYVNHLDDFCLWGPDKPNSKIQDTEGEEVAWCTSNKYGTRQIPGGALQGAQLLRAPDYTLISGFIDQTQVNIQDGDSGGELDPHGQDLAGNPMGGIVFSNAFSGSNTTYQQVPEWNLFIGSGTFCLKICPDNGPAKNSAGFCRNTLDRLGCFYNSPANPQNGTFEACDSANMDLPGVYVANGQTLTYTQPAESSPLGALPYTPTVPASSNCPPFASTALYAALASVSSAPQGSSTPAPSSAASTSGASSRGASTSKPSSSGSANPTTTPANGASAFGVSLAATIAGVVFSVTFLS</sequence>
<keyword evidence="2" id="KW-1185">Reference proteome</keyword>
<comment type="caution">
    <text evidence="1">The sequence shown here is derived from an EMBL/GenBank/DDBJ whole genome shotgun (WGS) entry which is preliminary data.</text>
</comment>